<evidence type="ECO:0000259" key="2">
    <source>
        <dbReference type="SMART" id="SM00060"/>
    </source>
</evidence>
<comment type="caution">
    <text evidence="3">The sequence shown here is derived from an EMBL/GenBank/DDBJ whole genome shotgun (WGS) entry which is preliminary data.</text>
</comment>
<dbReference type="OrthoDB" id="125194at2759"/>
<feature type="region of interest" description="Disordered" evidence="1">
    <location>
        <begin position="1785"/>
        <end position="1857"/>
    </location>
</feature>
<feature type="domain" description="Fibronectin type-III" evidence="2">
    <location>
        <begin position="710"/>
        <end position="835"/>
    </location>
</feature>
<evidence type="ECO:0000313" key="3">
    <source>
        <dbReference type="EMBL" id="POM60257.1"/>
    </source>
</evidence>
<evidence type="ECO:0000313" key="4">
    <source>
        <dbReference type="Proteomes" id="UP000237271"/>
    </source>
</evidence>
<dbReference type="InterPro" id="IPR003961">
    <property type="entry name" value="FN3_dom"/>
</dbReference>
<feature type="domain" description="Fibronectin type-III" evidence="2">
    <location>
        <begin position="495"/>
        <end position="561"/>
    </location>
</feature>
<reference evidence="3 4" key="1">
    <citation type="journal article" date="2017" name="Genome Biol. Evol.">
        <title>Phytophthora megakarya and P. palmivora, closely related causal agents of cacao black pod rot, underwent increases in genome sizes and gene numbers by different mechanisms.</title>
        <authorList>
            <person name="Ali S.S."/>
            <person name="Shao J."/>
            <person name="Lary D.J."/>
            <person name="Kronmiller B."/>
            <person name="Shen D."/>
            <person name="Strem M.D."/>
            <person name="Amoako-Attah I."/>
            <person name="Akrofi A.Y."/>
            <person name="Begoude B.A."/>
            <person name="Ten Hoopen G.M."/>
            <person name="Coulibaly K."/>
            <person name="Kebe B.I."/>
            <person name="Melnick R.L."/>
            <person name="Guiltinan M.J."/>
            <person name="Tyler B.M."/>
            <person name="Meinhardt L.W."/>
            <person name="Bailey B.A."/>
        </authorList>
    </citation>
    <scope>NUCLEOTIDE SEQUENCE [LARGE SCALE GENOMIC DNA]</scope>
    <source>
        <strain evidence="4">sbr112.9</strain>
    </source>
</reference>
<protein>
    <recommendedName>
        <fullName evidence="2">Fibronectin type-III domain-containing protein</fullName>
    </recommendedName>
</protein>
<feature type="compositionally biased region" description="Basic and acidic residues" evidence="1">
    <location>
        <begin position="1838"/>
        <end position="1850"/>
    </location>
</feature>
<feature type="compositionally biased region" description="Polar residues" evidence="1">
    <location>
        <begin position="1820"/>
        <end position="1831"/>
    </location>
</feature>
<evidence type="ECO:0000256" key="1">
    <source>
        <dbReference type="SAM" id="MobiDB-lite"/>
    </source>
</evidence>
<keyword evidence="4" id="KW-1185">Reference proteome</keyword>
<feature type="region of interest" description="Disordered" evidence="1">
    <location>
        <begin position="380"/>
        <end position="402"/>
    </location>
</feature>
<dbReference type="Proteomes" id="UP000237271">
    <property type="component" value="Unassembled WGS sequence"/>
</dbReference>
<organism evidence="3 4">
    <name type="scientific">Phytophthora palmivora</name>
    <dbReference type="NCBI Taxonomy" id="4796"/>
    <lineage>
        <taxon>Eukaryota</taxon>
        <taxon>Sar</taxon>
        <taxon>Stramenopiles</taxon>
        <taxon>Oomycota</taxon>
        <taxon>Peronosporomycetes</taxon>
        <taxon>Peronosporales</taxon>
        <taxon>Peronosporaceae</taxon>
        <taxon>Phytophthora</taxon>
    </lineage>
</organism>
<name>A0A2P4X3Y2_9STRA</name>
<feature type="domain" description="Fibronectin type-III" evidence="2">
    <location>
        <begin position="1608"/>
        <end position="1702"/>
    </location>
</feature>
<feature type="compositionally biased region" description="Basic and acidic residues" evidence="1">
    <location>
        <begin position="1808"/>
        <end position="1819"/>
    </location>
</feature>
<gene>
    <name evidence="3" type="ORF">PHPALM_30911</name>
</gene>
<accession>A0A2P4X3Y2</accession>
<feature type="domain" description="Fibronectin type-III" evidence="2">
    <location>
        <begin position="294"/>
        <end position="440"/>
    </location>
</feature>
<dbReference type="EMBL" id="NCKW01016908">
    <property type="protein sequence ID" value="POM60257.1"/>
    <property type="molecule type" value="Genomic_DNA"/>
</dbReference>
<feature type="domain" description="Fibronectin type-III" evidence="2">
    <location>
        <begin position="1340"/>
        <end position="1456"/>
    </location>
</feature>
<dbReference type="CDD" id="cd00063">
    <property type="entry name" value="FN3"/>
    <property type="match status" value="1"/>
</dbReference>
<dbReference type="SMART" id="SM00060">
    <property type="entry name" value="FN3"/>
    <property type="match status" value="7"/>
</dbReference>
<proteinExistence type="predicted"/>
<sequence>MNNVERVKSTSVLEANTVTVSKAQQVVSVVENLQPNTSYDVYFVAEVIGSNGVFGPVQSVLKTWTHPEPPEIEIIGVQPANATADTVVISATLTTPGCAYFALVPSDVDALLTPEDLVKNRTSDIGSAKSQFALHSIPLGTNDSYTFHENVRDLTPATLYDLFVITEAPGRGEVRSEVIRHVKTVRTHVLAPEQSTVTSNSATVSTEARATVSRSTDDISALKNTTIRGVFSMKNFSSVPDFHAGIREIHHANITGLQSGILYKVKLRAESAGSKGLFSLRELTAQATTHEVAPVIVSASVQATNKSVNSLTLTVDLERQRGNVHYVLTDKSWASTSLRSVFQQATSVENLHHRLRERGPKESEDSSYITGLVTFSSEERVSSSRSSVSPGTYPNNGARPGTVTEDIAKEVFRQQFEITGLEDATSYSIVLLPETTNSFGLFGRAFSTLLEAATNENASEAELRSASPLYGNMTAIKLEVSMTKPKDILFLCLEPPMPSSDMTRNDNDATLSPDTCREVENRSSFELSRESPNTFTFSVGDLSEDSEYRVSLYAENAHRNGVLSKRSDELSVRTHKSAPRIIDTSTHPTAASTSQIEAHVMVEPDYPCKLHYVVREAMNPMETEARKLVDAATILEYSYENRDVRSQFQHRLPSSSSPAFVSGGNVFVETGAPDTMTNFAVKGLSANTTYELFVVTETSRDGNMSGVLGEPVASNVTTHAVAPKIMLATVDPVDGSTDSIIISANLSHPGMLHYFLSDVDFADPAIISHSKKHIPHELRGQLEVLEQHILMEIINGTNDTRPTEPFVFVHNTTVGGLKAGTTYHVSLTTETYGSNGVFGEFPPPVLVNTHLDPPMIIADKLSVHPIDGSSSALAIDFQLDRFGDVHYALFFRGLVPDRSHQFDPAENRPLGSTDNEGNESISVWPPPLCTLELANLNGSMLKAADFEELGVGVWDNDTISVSREDVARGLVTHKKIDKLPANALFDVCLVSETAASGGLLGWPADGSSSACHRITTHADYTNQSKLLDEISVHALGGRTDGIRINLNVSKLLKAPQSTGDIVNNLDRFAQATGRVPYFVLIDAKSRSNRDLGAFSSHLGEVSSAFKNAAPGRGDGVVAAGMLSKITTENATALQIEHDVFGLDANHDYLLFFAYETSGSNGVFTRINPHKNKSNDSRTENDGIPVTTYESAPRIMKAKAQPTFGQTSRITVKFDVACDACTSVLVHLLVFPNKCKSPGCVADTLRLDQLTGSESNVTLSVNSTSDKAEGDCMTPLVQKRIELEMAERQHNRNDVEVEMGDEYVLSANSSYIVLLATETAGAQGVLSKTFEEPLRVRTHAPAPKFTEFRLEPRTGSTTELVLTFSLDHPSEVHYMLGASDNAEFNVTSPHNISNKGEPSGDRHGRGKNVHDYRHDVVRTRRSVTYSNGEHIELLDYLMPGTSYSLFIVSEALPADHGVYGVIHEVNEVSTFANAPILLAHAVYPTPGTTQALTVGFRMDAPGIVYFSAVAVKPWNLTHHVAKGSDRFGNRLALQDQLVVQKSLDVDKESMELESDSGWREQILEVPQIGLNYTVHLVTETKDSGGIYGTVATHAGVRAHSEAPKLVNMSVNPTDARVDALTVNITLSDRGHVHYIALPSGRGSMPPSDDFSHQSSELSVRASGSVDVNETTGDDQKTGFVIAGLTEGTSYDLYFRTETFESFGVFGAWSQHAVTARTHGLPADVLPEAVECKVTPSCEQRGRETCSRKANLCGKCLEGYEAAGDEEVPEGNESCVKRATSEAKRGPKIKISGIKRNPHLHLSETETEVEQEHDSVFHEQSMHGQQSFNQVADQQDAMADVEKEIEESKPEGPTEPAMQEPMQEPIHEQLEQPELSEQHIELDQSVAPEQDIDVGVEALPEVIPEPEPIPDIPEATGCPLNAQPTASGLCECSPGYEVDEGGTSCVLSRFATVAEAAATAFDIPNTYRQIPGQSS</sequence>
<feature type="domain" description="Fibronectin type-III" evidence="2">
    <location>
        <begin position="579"/>
        <end position="705"/>
    </location>
</feature>
<feature type="domain" description="Fibronectin type-III" evidence="2">
    <location>
        <begin position="186"/>
        <end position="276"/>
    </location>
</feature>